<organism evidence="1 2">
    <name type="scientific">Phytopseudomonas dryadis</name>
    <dbReference type="NCBI Taxonomy" id="2487520"/>
    <lineage>
        <taxon>Bacteria</taxon>
        <taxon>Pseudomonadati</taxon>
        <taxon>Pseudomonadota</taxon>
        <taxon>Gammaproteobacteria</taxon>
        <taxon>Pseudomonadales</taxon>
        <taxon>Pseudomonadaceae</taxon>
        <taxon>Phytopseudomonas</taxon>
    </lineage>
</organism>
<dbReference type="EMBL" id="QJUL01000078">
    <property type="protein sequence ID" value="TBU82396.1"/>
    <property type="molecule type" value="Genomic_DNA"/>
</dbReference>
<evidence type="ECO:0000313" key="1">
    <source>
        <dbReference type="EMBL" id="TBU82396.1"/>
    </source>
</evidence>
<comment type="caution">
    <text evidence="1">The sequence shown here is derived from an EMBL/GenBank/DDBJ whole genome shotgun (WGS) entry which is preliminary data.</text>
</comment>
<evidence type="ECO:0000313" key="2">
    <source>
        <dbReference type="Proteomes" id="UP000293172"/>
    </source>
</evidence>
<dbReference type="AlphaFoldDB" id="A0A4Q9QPN3"/>
<accession>A0A4Q9QPN3</accession>
<proteinExistence type="predicted"/>
<protein>
    <submittedName>
        <fullName evidence="1">Uncharacterized protein</fullName>
    </submittedName>
</protein>
<reference evidence="1 2" key="1">
    <citation type="submission" date="2018-06" db="EMBL/GenBank/DDBJ databases">
        <title>Three novel Pseudomonas species isolated from symptomatic oak.</title>
        <authorList>
            <person name="Bueno-Gonzalez V."/>
            <person name="Brady C."/>
        </authorList>
    </citation>
    <scope>NUCLEOTIDE SEQUENCE [LARGE SCALE GENOMIC DNA]</scope>
    <source>
        <strain evidence="1 2">P6B</strain>
    </source>
</reference>
<sequence>MRYDGQKYQESDCSLISLAIEPTCKYPECLTYWTWYGIAINNTNNPQRCENVTDIVAFQIPIFVY</sequence>
<dbReference type="Proteomes" id="UP000293172">
    <property type="component" value="Unassembled WGS sequence"/>
</dbReference>
<gene>
    <name evidence="1" type="ORF">DNK44_25915</name>
</gene>
<name>A0A4Q9QPN3_9GAMM</name>